<dbReference type="GO" id="GO:0004386">
    <property type="term" value="F:helicase activity"/>
    <property type="evidence" value="ECO:0007669"/>
    <property type="project" value="InterPro"/>
</dbReference>
<dbReference type="STRING" id="246199.CUS_6664"/>
<feature type="region of interest" description="Disordered" evidence="2">
    <location>
        <begin position="1713"/>
        <end position="1732"/>
    </location>
</feature>
<evidence type="ECO:0000313" key="8">
    <source>
        <dbReference type="Proteomes" id="UP000004259"/>
    </source>
</evidence>
<dbReference type="InterPro" id="IPR047187">
    <property type="entry name" value="SF1_C_Upf1"/>
</dbReference>
<feature type="compositionally biased region" description="Basic and acidic residues" evidence="2">
    <location>
        <begin position="1722"/>
        <end position="1732"/>
    </location>
</feature>
<dbReference type="InterPro" id="IPR041677">
    <property type="entry name" value="DNA2/NAM7_AAA_11"/>
</dbReference>
<dbReference type="CDD" id="cd18808">
    <property type="entry name" value="SF1_C_Upf1"/>
    <property type="match status" value="1"/>
</dbReference>
<dbReference type="InterPro" id="IPR025103">
    <property type="entry name" value="DUF4011"/>
</dbReference>
<dbReference type="OrthoDB" id="9757917at2"/>
<evidence type="ECO:0000259" key="5">
    <source>
        <dbReference type="Pfam" id="PF13087"/>
    </source>
</evidence>
<organism evidence="7 8">
    <name type="scientific">Ruminococcus albus 8</name>
    <dbReference type="NCBI Taxonomy" id="246199"/>
    <lineage>
        <taxon>Bacteria</taxon>
        <taxon>Bacillati</taxon>
        <taxon>Bacillota</taxon>
        <taxon>Clostridia</taxon>
        <taxon>Eubacteriales</taxon>
        <taxon>Oscillospiraceae</taxon>
        <taxon>Ruminococcus</taxon>
    </lineage>
</organism>
<dbReference type="InterPro" id="IPR045055">
    <property type="entry name" value="DNA2/NAM7-like"/>
</dbReference>
<feature type="domain" description="Restriction endonuclease type II-like" evidence="6">
    <location>
        <begin position="1609"/>
        <end position="1706"/>
    </location>
</feature>
<dbReference type="Proteomes" id="UP000004259">
    <property type="component" value="Unassembled WGS sequence"/>
</dbReference>
<dbReference type="eggNOG" id="COG1198">
    <property type="taxonomic scope" value="Bacteria"/>
</dbReference>
<evidence type="ECO:0008006" key="9">
    <source>
        <dbReference type="Google" id="ProtNLM"/>
    </source>
</evidence>
<feature type="domain" description="DUF3320" evidence="3">
    <location>
        <begin position="1760"/>
        <end position="1803"/>
    </location>
</feature>
<dbReference type="EMBL" id="ADKM02000085">
    <property type="protein sequence ID" value="EGC02964.1"/>
    <property type="molecule type" value="Genomic_DNA"/>
</dbReference>
<dbReference type="PANTHER" id="PTHR10887">
    <property type="entry name" value="DNA2/NAM7 HELICASE FAMILY"/>
    <property type="match status" value="1"/>
</dbReference>
<dbReference type="Pfam" id="PF13086">
    <property type="entry name" value="AAA_11"/>
    <property type="match status" value="2"/>
</dbReference>
<feature type="coiled-coil region" evidence="1">
    <location>
        <begin position="770"/>
        <end position="797"/>
    </location>
</feature>
<dbReference type="Pfam" id="PF13087">
    <property type="entry name" value="AAA_12"/>
    <property type="match status" value="1"/>
</dbReference>
<dbReference type="PANTHER" id="PTHR10887:SF530">
    <property type="entry name" value="SUPERFAMILY I DNA HELICASES"/>
    <property type="match status" value="1"/>
</dbReference>
<dbReference type="InterPro" id="IPR011335">
    <property type="entry name" value="Restrct_endonuc-II-like"/>
</dbReference>
<dbReference type="InterPro" id="IPR041679">
    <property type="entry name" value="DNA2/NAM7-like_C"/>
</dbReference>
<evidence type="ECO:0000259" key="4">
    <source>
        <dbReference type="Pfam" id="PF13086"/>
    </source>
</evidence>
<dbReference type="Gene3D" id="3.40.50.300">
    <property type="entry name" value="P-loop containing nucleotide triphosphate hydrolases"/>
    <property type="match status" value="3"/>
</dbReference>
<dbReference type="Pfam" id="PF13195">
    <property type="entry name" value="DUF4011"/>
    <property type="match status" value="1"/>
</dbReference>
<feature type="domain" description="DNA2/NAM7 helicase helicase" evidence="4">
    <location>
        <begin position="668"/>
        <end position="819"/>
    </location>
</feature>
<dbReference type="SUPFAM" id="SSF52980">
    <property type="entry name" value="Restriction endonuclease-like"/>
    <property type="match status" value="1"/>
</dbReference>
<dbReference type="Pfam" id="PF18741">
    <property type="entry name" value="MTES_1575"/>
    <property type="match status" value="1"/>
</dbReference>
<dbReference type="InterPro" id="IPR021754">
    <property type="entry name" value="DUF3320"/>
</dbReference>
<dbReference type="InterPro" id="IPR049468">
    <property type="entry name" value="Restrct_endonuc-II-like_dom"/>
</dbReference>
<evidence type="ECO:0000313" key="7">
    <source>
        <dbReference type="EMBL" id="EGC02964.1"/>
    </source>
</evidence>
<dbReference type="FunFam" id="3.40.50.300:FF:002063">
    <property type="entry name" value="DNA helicase related protein"/>
    <property type="match status" value="1"/>
</dbReference>
<keyword evidence="8" id="KW-1185">Reference proteome</keyword>
<evidence type="ECO:0000256" key="2">
    <source>
        <dbReference type="SAM" id="MobiDB-lite"/>
    </source>
</evidence>
<sequence>MENKVKFDAAVTTRINFAMQQNYVPVFRSIIVTDITDSPLKNVFLRIAFEPEFAQEYESAAVDLSPNTPAEFSPVEIILRPDYLFGLTEKMAGYVRIEAIQRTADGETVVGRELKNLELLAYDQWTGISFMPETAAAFITPNHPAVQGVLANASLYLQKWCGDPAFTGYQTRNPNVVKQQMGAIYAALQQENIAYTVPPASYEEAQRIRLPDVVMEGKCGTCLDLAVLYCSCLEAAGLHSLLTVTNTHAMAGAWLEEDTFSDSLQYDRTALTKRMASGVDEISIIECTDFTAGRSVDFDTAESHAADKLSKAEDFCFAVDVARTRTGGIRPIPARVSENGVFTAVDYGVRDKKEITSAPGEIAFGEIETNAAPREVTKQMVWERKLLDLSLRNSLLNFRPNASNVQLMVDSLAALEDRIAADESFKIMPIPNDMTLEVSDSKIYETENQRELIADIAAKEFDSKRLRTFLKESDLEKTMKKLHRLAKVSIEENGVNTIYLALGFLRWYETDRSEKPRYAPLVLVPVDITRRVQDKSFSIRVRDEDTQVNITLLEMLRQFFGIDIQGLDPVPEDESGVDIPLIFSYIRKGVMSKSRWDIEEYAFIGQFSFNRFIMWNDIRNRADELAQNKVVASLISGKTEWEGSDITASPIELDNISPSDLAVPVAADSSQLAAVVASGEGQSFVLHGPPGTGKSQTITNMIANALYHGRSVLFVAEKMAALSVVEKRLDKIGLGPFCIELHSNKAQKRAVLDQLNETLNVGRIKKPAEYQAQAEKLKALRQELNGTMEEIHKVRNYGISMYDAAVRYEQKRAFDGMIDFTDTQVNSMNADSFRQWRELTESLANIGGQFGDVSSTALKFLKLTECGLSTADELHAKLTELSVKAENLSHNEVAIASVIGGEKLTFSQLSNLSEILFHSSDEGFFLPAVIRGNADAEMSRISALQALGSVEKLQNSKRELSEVFTDSVFSYDATKAQTEWKTVNSKWFIPKFFGAKRLVGELSAHAKNASSITKENISDWYDKLTACASLKTQVDNGKTAAEQFFGALWSGESTDAKIVRASLNKSDKVKDLITSSALADTQKSSLLIKMASSGSGAEMSEIAKKMNTSEFSKAVGELEQVYKLDTASFTDGTLEEIRGNIAGLTAELPRLKDWAVIMSFCDKLEKAGASNIAEAYLNGKADSNSLVSAFECGISKAEVNAAMRTSKALSGFTGTLFEDTVRRLNDAHENFKKLTIQELAAELSAKIPAPGEGAKSSELGILQRAIKSGGRMMSIRKLFDSIPNLLRRMCPVMLMSPISVAQYIDPAYPKFDLVIFDEASQLPTCEAVGAIARGENVIVVGDPKQMPPTSFFSTNQVDEENYDKEDLESVLDDCLALSMPQKHLLWHYRSRHESLIAYSNSKYYENKLYTFPSPDDQISEVSWVHVEGFYDKGSTKTNRAEAEAVVEEICRRLRDPQLRRHSIGVVTFSLPQQNLVDDVLADAFRAEPQLEVWANEMYEPILIKNLENVQGDERDVIFFSIGYGPDKEGKVSMNFGPLNRDGGWRRLNVAISRAREKMVVYSVITPEMIDLSRTRSEGVDGLKGFLEFAAKGRTALPVRAGSGTVGDGFERLVADELEKRGYTVKCSVGCSDHKVDVAVADPDDINTYILGVNCCGRRYFENGTAYDRTISQPAVLKGLGWNVTSVYLLDWLADKERCVQNIIAEIDKAIASKNAPAPVEEEPPKKPEPLEFEREEQSALADECEEYVPFIPKTQGTPEQFTEANADNIAACIESILTAEAPISREVLQKRVLSAWGISRQTNAAKAAFEKALSAVPHKSTASGENEFIWLTSQEPSAYDKCRARCTAESRRDIKDIPPEELGSGIILILSRQIALQRDDLLRETAHLFGFTRVTPAVENAVSLGIRSAKQRGKLTFAEDGKVSYVE</sequence>
<keyword evidence="1" id="KW-0175">Coiled coil</keyword>
<gene>
    <name evidence="7" type="ORF">CUS_6664</name>
</gene>
<name>E9SCR0_RUMAL</name>
<protein>
    <recommendedName>
        <fullName evidence="9">DNA helicase</fullName>
    </recommendedName>
</protein>
<feature type="domain" description="DNA2/NAM7 helicase-like C-terminal" evidence="5">
    <location>
        <begin position="1379"/>
        <end position="1560"/>
    </location>
</feature>
<comment type="caution">
    <text evidence="7">The sequence shown here is derived from an EMBL/GenBank/DDBJ whole genome shotgun (WGS) entry which is preliminary data.</text>
</comment>
<dbReference type="eggNOG" id="COG1112">
    <property type="taxonomic scope" value="Bacteria"/>
</dbReference>
<evidence type="ECO:0000259" key="6">
    <source>
        <dbReference type="Pfam" id="PF18741"/>
    </source>
</evidence>
<dbReference type="InterPro" id="IPR027417">
    <property type="entry name" value="P-loop_NTPase"/>
</dbReference>
<dbReference type="SUPFAM" id="SSF52540">
    <property type="entry name" value="P-loop containing nucleoside triphosphate hydrolases"/>
    <property type="match status" value="1"/>
</dbReference>
<dbReference type="Gene3D" id="3.10.620.30">
    <property type="match status" value="1"/>
</dbReference>
<evidence type="ECO:0000256" key="1">
    <source>
        <dbReference type="SAM" id="Coils"/>
    </source>
</evidence>
<dbReference type="Pfam" id="PF11784">
    <property type="entry name" value="DUF3320"/>
    <property type="match status" value="1"/>
</dbReference>
<proteinExistence type="predicted"/>
<evidence type="ECO:0000259" key="3">
    <source>
        <dbReference type="Pfam" id="PF11784"/>
    </source>
</evidence>
<dbReference type="RefSeq" id="WP_002850071.1">
    <property type="nucleotide sequence ID" value="NZ_ADKM02000085.1"/>
</dbReference>
<reference evidence="7 8" key="1">
    <citation type="submission" date="2011-02" db="EMBL/GenBank/DDBJ databases">
        <authorList>
            <person name="Nelson K.E."/>
            <person name="Sutton G."/>
            <person name="Torralba M."/>
            <person name="Durkin S."/>
            <person name="Harkins D."/>
            <person name="Montgomery R."/>
            <person name="Ziemer C."/>
            <person name="Klaassens E."/>
            <person name="Ocuiv P."/>
            <person name="Morrison M."/>
        </authorList>
    </citation>
    <scope>NUCLEOTIDE SEQUENCE [LARGE SCALE GENOMIC DNA]</scope>
    <source>
        <strain evidence="7 8">8</strain>
    </source>
</reference>
<feature type="domain" description="DNA2/NAM7 helicase helicase" evidence="4">
    <location>
        <begin position="1308"/>
        <end position="1350"/>
    </location>
</feature>
<accession>E9SCR0</accession>